<dbReference type="EMBL" id="PEBQ01000141">
    <property type="protein sequence ID" value="PHY93764.1"/>
    <property type="molecule type" value="Genomic_DNA"/>
</dbReference>
<feature type="region of interest" description="Disordered" evidence="1">
    <location>
        <begin position="21"/>
        <end position="41"/>
    </location>
</feature>
<gene>
    <name evidence="2" type="ORF">CSR02_09665</name>
</gene>
<protein>
    <submittedName>
        <fullName evidence="2">Uncharacterized protein</fullName>
    </submittedName>
</protein>
<evidence type="ECO:0000313" key="2">
    <source>
        <dbReference type="EMBL" id="PHY93764.1"/>
    </source>
</evidence>
<evidence type="ECO:0000256" key="1">
    <source>
        <dbReference type="SAM" id="MobiDB-lite"/>
    </source>
</evidence>
<dbReference type="AlphaFoldDB" id="A0A2G4RB15"/>
<reference evidence="2 3" key="1">
    <citation type="submission" date="2017-10" db="EMBL/GenBank/DDBJ databases">
        <title>Genomic analysis of the genus Acetobacter.</title>
        <authorList>
            <person name="Kim K.H."/>
            <person name="Chun B.H."/>
            <person name="Son A.R."/>
            <person name="Jeon C.O."/>
        </authorList>
    </citation>
    <scope>NUCLEOTIDE SEQUENCE [LARGE SCALE GENOMIC DNA]</scope>
    <source>
        <strain evidence="2 3">LHT 2458</strain>
    </source>
</reference>
<dbReference type="Proteomes" id="UP000228751">
    <property type="component" value="Unassembled WGS sequence"/>
</dbReference>
<sequence>MSGPEGKIARHFLPDHRVYTRCRTPPASTTTDHTDLPRRTGTKAKRLFNPTLIDTPSFLLVWEGIGHF</sequence>
<name>A0A2G4RB15_9PROT</name>
<proteinExistence type="predicted"/>
<comment type="caution">
    <text evidence="2">The sequence shown here is derived from an EMBL/GenBank/DDBJ whole genome shotgun (WGS) entry which is preliminary data.</text>
</comment>
<organism evidence="2 3">
    <name type="scientific">Acetobacter pomorum</name>
    <dbReference type="NCBI Taxonomy" id="65959"/>
    <lineage>
        <taxon>Bacteria</taxon>
        <taxon>Pseudomonadati</taxon>
        <taxon>Pseudomonadota</taxon>
        <taxon>Alphaproteobacteria</taxon>
        <taxon>Acetobacterales</taxon>
        <taxon>Acetobacteraceae</taxon>
        <taxon>Acetobacter</taxon>
    </lineage>
</organism>
<accession>A0A2G4RB15</accession>
<keyword evidence="3" id="KW-1185">Reference proteome</keyword>
<evidence type="ECO:0000313" key="3">
    <source>
        <dbReference type="Proteomes" id="UP000228751"/>
    </source>
</evidence>